<dbReference type="EMBL" id="FQVE01000001">
    <property type="protein sequence ID" value="SHE48906.1"/>
    <property type="molecule type" value="Genomic_DNA"/>
</dbReference>
<dbReference type="Proteomes" id="UP000184108">
    <property type="component" value="Unassembled WGS sequence"/>
</dbReference>
<evidence type="ECO:0000256" key="1">
    <source>
        <dbReference type="SAM" id="MobiDB-lite"/>
    </source>
</evidence>
<proteinExistence type="predicted"/>
<gene>
    <name evidence="2" type="ORF">SAMN02787073_0470</name>
</gene>
<sequence length="56" mass="5868">MINFILMLIGFLSPNSTNTEQNNTSSHIQQNINTGSSLEDNNGGPVGGNSGQLPPP</sequence>
<organism evidence="2 3">
    <name type="scientific">Chryseobacterium vrystaatense</name>
    <dbReference type="NCBI Taxonomy" id="307480"/>
    <lineage>
        <taxon>Bacteria</taxon>
        <taxon>Pseudomonadati</taxon>
        <taxon>Bacteroidota</taxon>
        <taxon>Flavobacteriia</taxon>
        <taxon>Flavobacteriales</taxon>
        <taxon>Weeksellaceae</taxon>
        <taxon>Chryseobacterium group</taxon>
        <taxon>Chryseobacterium</taxon>
    </lineage>
</organism>
<accession>A0A1M4TWT6</accession>
<evidence type="ECO:0000313" key="2">
    <source>
        <dbReference type="EMBL" id="SHE48906.1"/>
    </source>
</evidence>
<reference evidence="3" key="1">
    <citation type="submission" date="2016-11" db="EMBL/GenBank/DDBJ databases">
        <authorList>
            <person name="Varghese N."/>
            <person name="Submissions S."/>
        </authorList>
    </citation>
    <scope>NUCLEOTIDE SEQUENCE [LARGE SCALE GENOMIC DNA]</scope>
    <source>
        <strain evidence="3">YR203</strain>
    </source>
</reference>
<evidence type="ECO:0000313" key="3">
    <source>
        <dbReference type="Proteomes" id="UP000184108"/>
    </source>
</evidence>
<name>A0A1M4TWT6_9FLAO</name>
<feature type="region of interest" description="Disordered" evidence="1">
    <location>
        <begin position="14"/>
        <end position="56"/>
    </location>
</feature>
<dbReference type="AlphaFoldDB" id="A0A1M4TWT6"/>
<feature type="compositionally biased region" description="Polar residues" evidence="1">
    <location>
        <begin position="27"/>
        <end position="40"/>
    </location>
</feature>
<protein>
    <submittedName>
        <fullName evidence="2">Uncharacterized protein</fullName>
    </submittedName>
</protein>
<feature type="compositionally biased region" description="Low complexity" evidence="1">
    <location>
        <begin position="14"/>
        <end position="26"/>
    </location>
</feature>